<organism evidence="2 3">
    <name type="scientific">Citreimonas salinaria</name>
    <dbReference type="NCBI Taxonomy" id="321339"/>
    <lineage>
        <taxon>Bacteria</taxon>
        <taxon>Pseudomonadati</taxon>
        <taxon>Pseudomonadota</taxon>
        <taxon>Alphaproteobacteria</taxon>
        <taxon>Rhodobacterales</taxon>
        <taxon>Roseobacteraceae</taxon>
        <taxon>Citreimonas</taxon>
    </lineage>
</organism>
<name>A0A1H3IPF4_9RHOB</name>
<dbReference type="Proteomes" id="UP000199286">
    <property type="component" value="Unassembled WGS sequence"/>
</dbReference>
<keyword evidence="3" id="KW-1185">Reference proteome</keyword>
<dbReference type="RefSeq" id="WP_177177853.1">
    <property type="nucleotide sequence ID" value="NZ_FNPF01000005.1"/>
</dbReference>
<reference evidence="2 3" key="1">
    <citation type="submission" date="2016-10" db="EMBL/GenBank/DDBJ databases">
        <authorList>
            <person name="de Groot N.N."/>
        </authorList>
    </citation>
    <scope>NUCLEOTIDE SEQUENCE [LARGE SCALE GENOMIC DNA]</scope>
    <source>
        <strain evidence="2 3">DSM 26880</strain>
    </source>
</reference>
<dbReference type="AlphaFoldDB" id="A0A1H3IPF4"/>
<gene>
    <name evidence="2" type="ORF">SAMN05444340_105190</name>
</gene>
<proteinExistence type="predicted"/>
<evidence type="ECO:0008006" key="4">
    <source>
        <dbReference type="Google" id="ProtNLM"/>
    </source>
</evidence>
<dbReference type="EMBL" id="FNPF01000005">
    <property type="protein sequence ID" value="SDY29487.1"/>
    <property type="molecule type" value="Genomic_DNA"/>
</dbReference>
<dbReference type="STRING" id="321339.SAMN05444340_105190"/>
<sequence length="270" mass="29784">MLVRFTVLALALSAALPARAQDARDLYDLLRLDDLLGVMRLEGLAYGQELGSDLFGAPPGPSWAGLLDEIYDTDRMESLVEARFTAAIDPDAIAPLVRYFDGEDGREIVSLEIAAREAMIDDAVEEAARERYRELAAEDDSPRLERVERFVEAGDLVEANVAGALNASLRFYSGLADGGAIDMSEDEILREVWSTEEETRADTREWVYGFLLLAYRPLEPEVLEAYVDLAEADAGRALNAALFEAFNAMYDDISYALGLAAAREMTVQEL</sequence>
<feature type="signal peptide" evidence="1">
    <location>
        <begin position="1"/>
        <end position="20"/>
    </location>
</feature>
<protein>
    <recommendedName>
        <fullName evidence="4">DUF2059 domain-containing protein</fullName>
    </recommendedName>
</protein>
<keyword evidence="1" id="KW-0732">Signal</keyword>
<accession>A0A1H3IPF4</accession>
<evidence type="ECO:0000313" key="3">
    <source>
        <dbReference type="Proteomes" id="UP000199286"/>
    </source>
</evidence>
<evidence type="ECO:0000256" key="1">
    <source>
        <dbReference type="SAM" id="SignalP"/>
    </source>
</evidence>
<evidence type="ECO:0000313" key="2">
    <source>
        <dbReference type="EMBL" id="SDY29487.1"/>
    </source>
</evidence>
<feature type="chain" id="PRO_5011667814" description="DUF2059 domain-containing protein" evidence="1">
    <location>
        <begin position="21"/>
        <end position="270"/>
    </location>
</feature>